<protein>
    <submittedName>
        <fullName evidence="7">RNA polymerase sigma-H factor</fullName>
    </submittedName>
</protein>
<proteinExistence type="inferred from homology"/>
<keyword evidence="2" id="KW-0805">Transcription regulation</keyword>
<dbReference type="SUPFAM" id="SSF88946">
    <property type="entry name" value="Sigma2 domain of RNA polymerase sigma factors"/>
    <property type="match status" value="1"/>
</dbReference>
<evidence type="ECO:0000313" key="7">
    <source>
        <dbReference type="EMBL" id="CAI8056074.1"/>
    </source>
</evidence>
<dbReference type="Gene3D" id="1.10.1740.10">
    <property type="match status" value="1"/>
</dbReference>
<dbReference type="SUPFAM" id="SSF88659">
    <property type="entry name" value="Sigma3 and sigma4 domains of RNA polymerase sigma factors"/>
    <property type="match status" value="1"/>
</dbReference>
<keyword evidence="3" id="KW-0731">Sigma factor</keyword>
<dbReference type="CDD" id="cd06171">
    <property type="entry name" value="Sigma70_r4"/>
    <property type="match status" value="1"/>
</dbReference>
<evidence type="ECO:0000256" key="4">
    <source>
        <dbReference type="ARBA" id="ARBA00023163"/>
    </source>
</evidence>
<evidence type="ECO:0000256" key="2">
    <source>
        <dbReference type="ARBA" id="ARBA00023015"/>
    </source>
</evidence>
<dbReference type="Gene3D" id="1.10.10.10">
    <property type="entry name" value="Winged helix-like DNA-binding domain superfamily/Winged helix DNA-binding domain"/>
    <property type="match status" value="1"/>
</dbReference>
<dbReference type="Pfam" id="PF04542">
    <property type="entry name" value="Sigma70_r2"/>
    <property type="match status" value="1"/>
</dbReference>
<dbReference type="Pfam" id="PF08281">
    <property type="entry name" value="Sigma70_r4_2"/>
    <property type="match status" value="1"/>
</dbReference>
<accession>A0AA35TYF3</accession>
<keyword evidence="4" id="KW-0804">Transcription</keyword>
<dbReference type="InterPro" id="IPR014284">
    <property type="entry name" value="RNA_pol_sigma-70_dom"/>
</dbReference>
<feature type="domain" description="RNA polymerase sigma factor 70 region 4 type 2" evidence="6">
    <location>
        <begin position="114"/>
        <end position="165"/>
    </location>
</feature>
<evidence type="ECO:0000313" key="8">
    <source>
        <dbReference type="Proteomes" id="UP001174909"/>
    </source>
</evidence>
<name>A0AA35TYF3_GEOBA</name>
<gene>
    <name evidence="7" type="ORF">GBAR_LOCUS30545</name>
</gene>
<reference evidence="7" key="1">
    <citation type="submission" date="2023-03" db="EMBL/GenBank/DDBJ databases">
        <authorList>
            <person name="Steffen K."/>
            <person name="Cardenas P."/>
        </authorList>
    </citation>
    <scope>NUCLEOTIDE SEQUENCE</scope>
</reference>
<dbReference type="InterPro" id="IPR013324">
    <property type="entry name" value="RNA_pol_sigma_r3/r4-like"/>
</dbReference>
<feature type="domain" description="RNA polymerase sigma-70 region 2" evidence="5">
    <location>
        <begin position="15"/>
        <end position="82"/>
    </location>
</feature>
<comment type="similarity">
    <text evidence="1">Belongs to the sigma-70 factor family. ECF subfamily.</text>
</comment>
<dbReference type="Proteomes" id="UP001174909">
    <property type="component" value="Unassembled WGS sequence"/>
</dbReference>
<evidence type="ECO:0000259" key="5">
    <source>
        <dbReference type="Pfam" id="PF04542"/>
    </source>
</evidence>
<dbReference type="EMBL" id="CASHTH010004321">
    <property type="protein sequence ID" value="CAI8056074.1"/>
    <property type="molecule type" value="Genomic_DNA"/>
</dbReference>
<sequence>MLLSNDIAGRDFEEIYRKLFPTLFRVAYRICLDQGLAEDICQEAFMRYLRRPTPLPDLDQTKYWLLRVVRNHSLNVEKRRKREFRANREVTRAPRWTRDETADDEVLRSETQAAVQAALGTLPVNLRTALVMREYGGLSYREIASVLRISEGNVKVRVFRARQRLAKILDPSNLHVS</sequence>
<dbReference type="InterPro" id="IPR036388">
    <property type="entry name" value="WH-like_DNA-bd_sf"/>
</dbReference>
<keyword evidence="8" id="KW-1185">Reference proteome</keyword>
<evidence type="ECO:0000256" key="3">
    <source>
        <dbReference type="ARBA" id="ARBA00023082"/>
    </source>
</evidence>
<organism evidence="7 8">
    <name type="scientific">Geodia barretti</name>
    <name type="common">Barrett's horny sponge</name>
    <dbReference type="NCBI Taxonomy" id="519541"/>
    <lineage>
        <taxon>Eukaryota</taxon>
        <taxon>Metazoa</taxon>
        <taxon>Porifera</taxon>
        <taxon>Demospongiae</taxon>
        <taxon>Heteroscleromorpha</taxon>
        <taxon>Tetractinellida</taxon>
        <taxon>Astrophorina</taxon>
        <taxon>Geodiidae</taxon>
        <taxon>Geodia</taxon>
    </lineage>
</organism>
<dbReference type="InterPro" id="IPR007627">
    <property type="entry name" value="RNA_pol_sigma70_r2"/>
</dbReference>
<dbReference type="PANTHER" id="PTHR43133:SF46">
    <property type="entry name" value="RNA POLYMERASE SIGMA-70 FACTOR ECF SUBFAMILY"/>
    <property type="match status" value="1"/>
</dbReference>
<evidence type="ECO:0000256" key="1">
    <source>
        <dbReference type="ARBA" id="ARBA00010641"/>
    </source>
</evidence>
<dbReference type="GO" id="GO:0003677">
    <property type="term" value="F:DNA binding"/>
    <property type="evidence" value="ECO:0007669"/>
    <property type="project" value="InterPro"/>
</dbReference>
<dbReference type="InterPro" id="IPR013325">
    <property type="entry name" value="RNA_pol_sigma_r2"/>
</dbReference>
<dbReference type="PANTHER" id="PTHR43133">
    <property type="entry name" value="RNA POLYMERASE ECF-TYPE SIGMA FACTO"/>
    <property type="match status" value="1"/>
</dbReference>
<comment type="caution">
    <text evidence="7">The sequence shown here is derived from an EMBL/GenBank/DDBJ whole genome shotgun (WGS) entry which is preliminary data.</text>
</comment>
<dbReference type="InterPro" id="IPR013249">
    <property type="entry name" value="RNA_pol_sigma70_r4_t2"/>
</dbReference>
<dbReference type="NCBIfam" id="TIGR02937">
    <property type="entry name" value="sigma70-ECF"/>
    <property type="match status" value="1"/>
</dbReference>
<evidence type="ECO:0000259" key="6">
    <source>
        <dbReference type="Pfam" id="PF08281"/>
    </source>
</evidence>
<dbReference type="GO" id="GO:0016987">
    <property type="term" value="F:sigma factor activity"/>
    <property type="evidence" value="ECO:0007669"/>
    <property type="project" value="UniProtKB-KW"/>
</dbReference>
<dbReference type="GO" id="GO:0006352">
    <property type="term" value="P:DNA-templated transcription initiation"/>
    <property type="evidence" value="ECO:0007669"/>
    <property type="project" value="InterPro"/>
</dbReference>
<dbReference type="InterPro" id="IPR039425">
    <property type="entry name" value="RNA_pol_sigma-70-like"/>
</dbReference>
<dbReference type="AlphaFoldDB" id="A0AA35TYF3"/>